<dbReference type="Gene3D" id="3.30.565.10">
    <property type="entry name" value="Histidine kinase-like ATPase, C-terminal domain"/>
    <property type="match status" value="1"/>
</dbReference>
<dbReference type="InterPro" id="IPR036097">
    <property type="entry name" value="HisK_dim/P_sf"/>
</dbReference>
<keyword evidence="7" id="KW-0547">Nucleotide-binding</keyword>
<dbReference type="GO" id="GO:0005886">
    <property type="term" value="C:plasma membrane"/>
    <property type="evidence" value="ECO:0007669"/>
    <property type="project" value="TreeGrafter"/>
</dbReference>
<dbReference type="PROSITE" id="PS50109">
    <property type="entry name" value="HIS_KIN"/>
    <property type="match status" value="1"/>
</dbReference>
<proteinExistence type="predicted"/>
<keyword evidence="4" id="KW-0597">Phosphoprotein</keyword>
<dbReference type="CDD" id="cd00082">
    <property type="entry name" value="HisKA"/>
    <property type="match status" value="1"/>
</dbReference>
<keyword evidence="12" id="KW-0472">Membrane</keyword>
<dbReference type="GO" id="GO:0000155">
    <property type="term" value="F:phosphorelay sensor kinase activity"/>
    <property type="evidence" value="ECO:0007669"/>
    <property type="project" value="InterPro"/>
</dbReference>
<gene>
    <name evidence="14" type="ORF">BFV95_3358</name>
</gene>
<organism evidence="14 15">
    <name type="scientific">Alteromonas macleodii</name>
    <name type="common">Pseudoalteromonas macleodii</name>
    <dbReference type="NCBI Taxonomy" id="28108"/>
    <lineage>
        <taxon>Bacteria</taxon>
        <taxon>Pseudomonadati</taxon>
        <taxon>Pseudomonadota</taxon>
        <taxon>Gammaproteobacteria</taxon>
        <taxon>Alteromonadales</taxon>
        <taxon>Alteromonadaceae</taxon>
        <taxon>Alteromonas/Salinimonas group</taxon>
        <taxon>Alteromonas</taxon>
    </lineage>
</organism>
<dbReference type="InterPro" id="IPR005467">
    <property type="entry name" value="His_kinase_dom"/>
</dbReference>
<dbReference type="Pfam" id="PF00512">
    <property type="entry name" value="HisKA"/>
    <property type="match status" value="1"/>
</dbReference>
<dbReference type="GO" id="GO:0005524">
    <property type="term" value="F:ATP binding"/>
    <property type="evidence" value="ECO:0007669"/>
    <property type="project" value="UniProtKB-KW"/>
</dbReference>
<name>A0A1E7DAJ1_ALTMA</name>
<dbReference type="CDD" id="cd00075">
    <property type="entry name" value="HATPase"/>
    <property type="match status" value="1"/>
</dbReference>
<dbReference type="SMART" id="SM00388">
    <property type="entry name" value="HisKA"/>
    <property type="match status" value="1"/>
</dbReference>
<evidence type="ECO:0000256" key="7">
    <source>
        <dbReference type="ARBA" id="ARBA00022741"/>
    </source>
</evidence>
<dbReference type="AlphaFoldDB" id="A0A1E7DAJ1"/>
<dbReference type="Pfam" id="PF02518">
    <property type="entry name" value="HATPase_c"/>
    <property type="match status" value="1"/>
</dbReference>
<comment type="caution">
    <text evidence="14">The sequence shown here is derived from an EMBL/GenBank/DDBJ whole genome shotgun (WGS) entry which is preliminary data.</text>
</comment>
<evidence type="ECO:0000256" key="10">
    <source>
        <dbReference type="ARBA" id="ARBA00022989"/>
    </source>
</evidence>
<comment type="subcellular location">
    <subcellularLocation>
        <location evidence="2">Membrane</location>
        <topology evidence="2">Multi-pass membrane protein</topology>
    </subcellularLocation>
</comment>
<feature type="transmembrane region" description="Helical" evidence="12">
    <location>
        <begin position="144"/>
        <end position="171"/>
    </location>
</feature>
<evidence type="ECO:0000256" key="11">
    <source>
        <dbReference type="ARBA" id="ARBA00023012"/>
    </source>
</evidence>
<comment type="catalytic activity">
    <reaction evidence="1">
        <text>ATP + protein L-histidine = ADP + protein N-phospho-L-histidine.</text>
        <dbReference type="EC" id="2.7.13.3"/>
    </reaction>
</comment>
<evidence type="ECO:0000256" key="12">
    <source>
        <dbReference type="SAM" id="Phobius"/>
    </source>
</evidence>
<dbReference type="InterPro" id="IPR003594">
    <property type="entry name" value="HATPase_dom"/>
</dbReference>
<dbReference type="SUPFAM" id="SSF47384">
    <property type="entry name" value="Homodimeric domain of signal transducing histidine kinase"/>
    <property type="match status" value="1"/>
</dbReference>
<keyword evidence="5" id="KW-0808">Transferase</keyword>
<accession>A0A1E7DAJ1</accession>
<evidence type="ECO:0000256" key="3">
    <source>
        <dbReference type="ARBA" id="ARBA00012438"/>
    </source>
</evidence>
<feature type="domain" description="Histidine kinase" evidence="13">
    <location>
        <begin position="232"/>
        <end position="436"/>
    </location>
</feature>
<evidence type="ECO:0000256" key="8">
    <source>
        <dbReference type="ARBA" id="ARBA00022777"/>
    </source>
</evidence>
<dbReference type="PANTHER" id="PTHR45436:SF14">
    <property type="entry name" value="SENSOR PROTEIN QSEC"/>
    <property type="match status" value="1"/>
</dbReference>
<evidence type="ECO:0000256" key="1">
    <source>
        <dbReference type="ARBA" id="ARBA00000085"/>
    </source>
</evidence>
<keyword evidence="8 14" id="KW-0418">Kinase</keyword>
<evidence type="ECO:0000259" key="13">
    <source>
        <dbReference type="PROSITE" id="PS50109"/>
    </source>
</evidence>
<protein>
    <recommendedName>
        <fullName evidence="3">histidine kinase</fullName>
        <ecNumber evidence="3">2.7.13.3</ecNumber>
    </recommendedName>
</protein>
<dbReference type="InterPro" id="IPR050428">
    <property type="entry name" value="TCS_sensor_his_kinase"/>
</dbReference>
<keyword evidence="10 12" id="KW-1133">Transmembrane helix</keyword>
<evidence type="ECO:0000313" key="15">
    <source>
        <dbReference type="Proteomes" id="UP000095392"/>
    </source>
</evidence>
<dbReference type="InterPro" id="IPR003661">
    <property type="entry name" value="HisK_dim/P_dom"/>
</dbReference>
<evidence type="ECO:0000256" key="5">
    <source>
        <dbReference type="ARBA" id="ARBA00022679"/>
    </source>
</evidence>
<dbReference type="PANTHER" id="PTHR45436">
    <property type="entry name" value="SENSOR HISTIDINE KINASE YKOH"/>
    <property type="match status" value="1"/>
</dbReference>
<dbReference type="SMART" id="SM00387">
    <property type="entry name" value="HATPase_c"/>
    <property type="match status" value="1"/>
</dbReference>
<evidence type="ECO:0000256" key="6">
    <source>
        <dbReference type="ARBA" id="ARBA00022692"/>
    </source>
</evidence>
<evidence type="ECO:0000256" key="9">
    <source>
        <dbReference type="ARBA" id="ARBA00022840"/>
    </source>
</evidence>
<keyword evidence="6 12" id="KW-0812">Transmembrane</keyword>
<evidence type="ECO:0000256" key="2">
    <source>
        <dbReference type="ARBA" id="ARBA00004141"/>
    </source>
</evidence>
<dbReference type="SUPFAM" id="SSF55874">
    <property type="entry name" value="ATPase domain of HSP90 chaperone/DNA topoisomerase II/histidine kinase"/>
    <property type="match status" value="1"/>
</dbReference>
<evidence type="ECO:0000313" key="14">
    <source>
        <dbReference type="EMBL" id="OES29142.1"/>
    </source>
</evidence>
<dbReference type="RefSeq" id="WP_014977340.1">
    <property type="nucleotide sequence ID" value="NZ_CP046140.1"/>
</dbReference>
<dbReference type="EC" id="2.7.13.3" evidence="3"/>
<keyword evidence="15" id="KW-1185">Reference proteome</keyword>
<keyword evidence="11" id="KW-0902">Two-component regulatory system</keyword>
<keyword evidence="9" id="KW-0067">ATP-binding</keyword>
<dbReference type="Proteomes" id="UP000095392">
    <property type="component" value="Unassembled WGS sequence"/>
</dbReference>
<dbReference type="Gene3D" id="1.10.287.130">
    <property type="match status" value="1"/>
</dbReference>
<sequence>MSLRLKLIAIIAPVFFVLWLTASYFSITQLKSEINQAMDSRLASTARMMNNLMLSDQNSVGNLGLSPNGTFNDAGTLKGLACKISALNGEIIANSHPQELTLPDTLPSGLDTVIVENIEWRVFSLKTEKHTISIAEKLSERHAIFVQMVIVSALPTLISLVVSLLVIWFALGRELRPLQRLKDAITNRSPNDLNPIRLRHNLQEITPLIDSQNQLFTKLENAIEREKAFTDNAAHELRTPLTGIISQLQVAKVTQGETQQRAIEKSLFSARRLQSLLENLLLLARVDKAPIEQHVQPWELSKELSNLLTELGCENNDIQVHTNVSKRLSHIPVFAFTIVMKNLIDNARQHGVKGMPISIVIEEDDNEFVIRVSNHATLNTETLAYMTRRFWRESHSQGNGLGLAIVNALVEALNGTFNVNYEGDQLHVMITFPTSPNTE</sequence>
<reference evidence="14 15" key="1">
    <citation type="submission" date="2016-09" db="EMBL/GenBank/DDBJ databases">
        <title>Draft Genome Sequence of four Alteromonas macleodii strains isolated from copper coupons and grown long-term at elevated copper levels.</title>
        <authorList>
            <person name="Cusick K."/>
            <person name="Dale J."/>
            <person name="Little B."/>
            <person name="Biffinger J."/>
        </authorList>
    </citation>
    <scope>NUCLEOTIDE SEQUENCE [LARGE SCALE GENOMIC DNA]</scope>
    <source>
        <strain evidence="14 15">KCP01</strain>
    </source>
</reference>
<evidence type="ECO:0000256" key="4">
    <source>
        <dbReference type="ARBA" id="ARBA00022553"/>
    </source>
</evidence>
<dbReference type="EMBL" id="MIPY01000021">
    <property type="protein sequence ID" value="OES29142.1"/>
    <property type="molecule type" value="Genomic_DNA"/>
</dbReference>
<feature type="transmembrane region" description="Helical" evidence="12">
    <location>
        <begin position="7"/>
        <end position="27"/>
    </location>
</feature>
<dbReference type="InterPro" id="IPR036890">
    <property type="entry name" value="HATPase_C_sf"/>
</dbReference>